<evidence type="ECO:0000313" key="2">
    <source>
        <dbReference type="Proteomes" id="UP001141806"/>
    </source>
</evidence>
<accession>A0A9Q0GMJ4</accession>
<organism evidence="1 2">
    <name type="scientific">Protea cynaroides</name>
    <dbReference type="NCBI Taxonomy" id="273540"/>
    <lineage>
        <taxon>Eukaryota</taxon>
        <taxon>Viridiplantae</taxon>
        <taxon>Streptophyta</taxon>
        <taxon>Embryophyta</taxon>
        <taxon>Tracheophyta</taxon>
        <taxon>Spermatophyta</taxon>
        <taxon>Magnoliopsida</taxon>
        <taxon>Proteales</taxon>
        <taxon>Proteaceae</taxon>
        <taxon>Protea</taxon>
    </lineage>
</organism>
<reference evidence="1" key="1">
    <citation type="journal article" date="2023" name="Plant J.">
        <title>The genome of the king protea, Protea cynaroides.</title>
        <authorList>
            <person name="Chang J."/>
            <person name="Duong T.A."/>
            <person name="Schoeman C."/>
            <person name="Ma X."/>
            <person name="Roodt D."/>
            <person name="Barker N."/>
            <person name="Li Z."/>
            <person name="Van de Peer Y."/>
            <person name="Mizrachi E."/>
        </authorList>
    </citation>
    <scope>NUCLEOTIDE SEQUENCE</scope>
    <source>
        <tissue evidence="1">Young leaves</tissue>
    </source>
</reference>
<dbReference type="EMBL" id="JAMYWD010000012">
    <property type="protein sequence ID" value="KAJ4950160.1"/>
    <property type="molecule type" value="Genomic_DNA"/>
</dbReference>
<dbReference type="Proteomes" id="UP001141806">
    <property type="component" value="Unassembled WGS sequence"/>
</dbReference>
<dbReference type="OrthoDB" id="638181at2759"/>
<dbReference type="AlphaFoldDB" id="A0A9Q0GMJ4"/>
<name>A0A9Q0GMJ4_9MAGN</name>
<proteinExistence type="predicted"/>
<sequence length="120" mass="13541">MASRNAALDNSKIHNNGATRSCLCSPTTHPGSFRCTLHRNTQRKVSNRSAVHQVQSSSPNRSESLKMIARANLLKAFLLQIIKPSKQNLRRRQNFQPKPTRFCLMNNSSSINNRYGVFVS</sequence>
<dbReference type="PANTHER" id="PTHR33132:SF142">
    <property type="entry name" value="SERINE-RICH PROTEIN-LIKE PROTEIN"/>
    <property type="match status" value="1"/>
</dbReference>
<gene>
    <name evidence="1" type="ORF">NE237_026992</name>
</gene>
<evidence type="ECO:0000313" key="1">
    <source>
        <dbReference type="EMBL" id="KAJ4950160.1"/>
    </source>
</evidence>
<protein>
    <submittedName>
        <fullName evidence="1">Uncharacterized protein</fullName>
    </submittedName>
</protein>
<keyword evidence="2" id="KW-1185">Reference proteome</keyword>
<dbReference type="PANTHER" id="PTHR33132">
    <property type="entry name" value="OSJNBB0118P14.9 PROTEIN"/>
    <property type="match status" value="1"/>
</dbReference>
<comment type="caution">
    <text evidence="1">The sequence shown here is derived from an EMBL/GenBank/DDBJ whole genome shotgun (WGS) entry which is preliminary data.</text>
</comment>